<evidence type="ECO:0000313" key="1">
    <source>
        <dbReference type="EMBL" id="PUZ23287.1"/>
    </source>
</evidence>
<sequence length="118" mass="13209">MNLEKSIPMQISIQADDLLFNIQNRFQEMYPYLKLDFLTTSTADSGFAGEAKSIDVRPERSVAQLEEELKGICGVNVRVLRKCGQRKHEPVSGQGTTLAQQNKQGKLRTVLAPVPDVY</sequence>
<dbReference type="EMBL" id="QCYK01000003">
    <property type="protein sequence ID" value="PUZ23287.1"/>
    <property type="molecule type" value="Genomic_DNA"/>
</dbReference>
<name>A0A2T7BDY4_9BACT</name>
<dbReference type="Proteomes" id="UP000244450">
    <property type="component" value="Unassembled WGS sequence"/>
</dbReference>
<comment type="caution">
    <text evidence="1">The sequence shown here is derived from an EMBL/GenBank/DDBJ whole genome shotgun (WGS) entry which is preliminary data.</text>
</comment>
<accession>A0A2T7BDY4</accession>
<organism evidence="1 2">
    <name type="scientific">Chitinophaga parva</name>
    <dbReference type="NCBI Taxonomy" id="2169414"/>
    <lineage>
        <taxon>Bacteria</taxon>
        <taxon>Pseudomonadati</taxon>
        <taxon>Bacteroidota</taxon>
        <taxon>Chitinophagia</taxon>
        <taxon>Chitinophagales</taxon>
        <taxon>Chitinophagaceae</taxon>
        <taxon>Chitinophaga</taxon>
    </lineage>
</organism>
<protein>
    <submittedName>
        <fullName evidence="1">Uncharacterized protein</fullName>
    </submittedName>
</protein>
<dbReference type="AlphaFoldDB" id="A0A2T7BDY4"/>
<keyword evidence="2" id="KW-1185">Reference proteome</keyword>
<proteinExistence type="predicted"/>
<evidence type="ECO:0000313" key="2">
    <source>
        <dbReference type="Proteomes" id="UP000244450"/>
    </source>
</evidence>
<gene>
    <name evidence="1" type="ORF">DCC81_23120</name>
</gene>
<reference evidence="1 2" key="1">
    <citation type="submission" date="2018-04" db="EMBL/GenBank/DDBJ databases">
        <title>Chitinophaga fuyangensis sp. nov., isolated from soil in a chemical factory.</title>
        <authorList>
            <person name="Chen K."/>
        </authorList>
    </citation>
    <scope>NUCLEOTIDE SEQUENCE [LARGE SCALE GENOMIC DNA]</scope>
    <source>
        <strain evidence="1 2">LY-1</strain>
    </source>
</reference>